<dbReference type="PRINTS" id="PR01438">
    <property type="entry name" value="UNVRSLSTRESS"/>
</dbReference>
<feature type="domain" description="UspA" evidence="2">
    <location>
        <begin position="12"/>
        <end position="155"/>
    </location>
</feature>
<evidence type="ECO:0000256" key="1">
    <source>
        <dbReference type="ARBA" id="ARBA00008791"/>
    </source>
</evidence>
<dbReference type="Gene3D" id="3.40.50.620">
    <property type="entry name" value="HUPs"/>
    <property type="match status" value="2"/>
</dbReference>
<dbReference type="SUPFAM" id="SSF52402">
    <property type="entry name" value="Adenine nucleotide alpha hydrolases-like"/>
    <property type="match status" value="2"/>
</dbReference>
<comment type="similarity">
    <text evidence="1">Belongs to the universal stress protein A family.</text>
</comment>
<evidence type="ECO:0000259" key="2">
    <source>
        <dbReference type="Pfam" id="PF00582"/>
    </source>
</evidence>
<gene>
    <name evidence="3" type="ORF">SAMN05192576_1374</name>
</gene>
<dbReference type="PANTHER" id="PTHR46268">
    <property type="entry name" value="STRESS RESPONSE PROTEIN NHAX"/>
    <property type="match status" value="1"/>
</dbReference>
<dbReference type="Proteomes" id="UP000199004">
    <property type="component" value="Unassembled WGS sequence"/>
</dbReference>
<evidence type="ECO:0000313" key="3">
    <source>
        <dbReference type="EMBL" id="SDM96220.1"/>
    </source>
</evidence>
<protein>
    <submittedName>
        <fullName evidence="3">Nucleotide-binding universal stress protein, UspA family</fullName>
    </submittedName>
</protein>
<evidence type="ECO:0000313" key="4">
    <source>
        <dbReference type="Proteomes" id="UP000199004"/>
    </source>
</evidence>
<proteinExistence type="inferred from homology"/>
<dbReference type="AlphaFoldDB" id="A0A1G9XHL5"/>
<dbReference type="EMBL" id="FNIC01000001">
    <property type="protein sequence ID" value="SDM96220.1"/>
    <property type="molecule type" value="Genomic_DNA"/>
</dbReference>
<sequence>MDTTNAHPAGAVVVGIDGSDHSERAVDWAAVQAHQEGRPLVLAHGTGTLGRGPTAGTAYLLEADPHAGRVLHELSVAGHELVEQAAARVTERFPELSVHSVVRTAHPRQVLLELSRDAALLVVGSRGHGPLRSVLLGSVSVGLAREASCPVVVIRPHNQGLVRQGVLVGVDGTADSTPVLEFAYRYASTHDLPLTVLYSVWDLIATTGDSLGDEGTDPGVDDARIRLAESVSGFGERYPDVHVRQTVTRGLPTAALTTAAERMDLVVVGRHHRSGLGNVLLGSVAANVVEHASCVVAVVPVETVFARTNGSAVG</sequence>
<dbReference type="InterPro" id="IPR014729">
    <property type="entry name" value="Rossmann-like_a/b/a_fold"/>
</dbReference>
<dbReference type="PANTHER" id="PTHR46268:SF6">
    <property type="entry name" value="UNIVERSAL STRESS PROTEIN UP12"/>
    <property type="match status" value="1"/>
</dbReference>
<dbReference type="InterPro" id="IPR006015">
    <property type="entry name" value="Universal_stress_UspA"/>
</dbReference>
<dbReference type="InterPro" id="IPR006016">
    <property type="entry name" value="UspA"/>
</dbReference>
<organism evidence="3 4">
    <name type="scientific">Nocardioides szechwanensis</name>
    <dbReference type="NCBI Taxonomy" id="1005944"/>
    <lineage>
        <taxon>Bacteria</taxon>
        <taxon>Bacillati</taxon>
        <taxon>Actinomycetota</taxon>
        <taxon>Actinomycetes</taxon>
        <taxon>Propionibacteriales</taxon>
        <taxon>Nocardioidaceae</taxon>
        <taxon>Nocardioides</taxon>
    </lineage>
</organism>
<dbReference type="Pfam" id="PF00582">
    <property type="entry name" value="Usp"/>
    <property type="match status" value="2"/>
</dbReference>
<feature type="domain" description="UspA" evidence="2">
    <location>
        <begin position="166"/>
        <end position="300"/>
    </location>
</feature>
<dbReference type="STRING" id="1005944.SAMN05192576_1374"/>
<dbReference type="OrthoDB" id="3873975at2"/>
<name>A0A1G9XHL5_9ACTN</name>
<dbReference type="RefSeq" id="WP_091022963.1">
    <property type="nucleotide sequence ID" value="NZ_BKAE01000001.1"/>
</dbReference>
<keyword evidence="4" id="KW-1185">Reference proteome</keyword>
<accession>A0A1G9XHL5</accession>
<reference evidence="3 4" key="1">
    <citation type="submission" date="2016-10" db="EMBL/GenBank/DDBJ databases">
        <authorList>
            <person name="de Groot N.N."/>
        </authorList>
    </citation>
    <scope>NUCLEOTIDE SEQUENCE [LARGE SCALE GENOMIC DNA]</scope>
    <source>
        <strain evidence="3 4">CGMCC 1.11147</strain>
    </source>
</reference>